<evidence type="ECO:0000313" key="3">
    <source>
        <dbReference type="Proteomes" id="UP000653076"/>
    </source>
</evidence>
<feature type="transmembrane region" description="Helical" evidence="1">
    <location>
        <begin position="298"/>
        <end position="318"/>
    </location>
</feature>
<keyword evidence="3" id="KW-1185">Reference proteome</keyword>
<protein>
    <recommendedName>
        <fullName evidence="4">Integral membrane protein</fullName>
    </recommendedName>
</protein>
<evidence type="ECO:0000256" key="1">
    <source>
        <dbReference type="SAM" id="Phobius"/>
    </source>
</evidence>
<feature type="transmembrane region" description="Helical" evidence="1">
    <location>
        <begin position="330"/>
        <end position="352"/>
    </location>
</feature>
<feature type="transmembrane region" description="Helical" evidence="1">
    <location>
        <begin position="255"/>
        <end position="277"/>
    </location>
</feature>
<proteinExistence type="predicted"/>
<keyword evidence="1" id="KW-0472">Membrane</keyword>
<sequence length="764" mass="82421">MDRDRQLPEGGALAHEVVELRVHGVSGTSAEELLDHPVVIRVAGDHNAGFYRPRPGFGVSDRPDGFTVEAYRWGALTAGAAARTLSLLFLLPFMLVNLAAWARPTTGGTGGPVGALCRLLAATLTAAFVLSVAGLTIDLVGWQCVSYRPCLRGRGYLSWLAVFPIGPRLALLALVPIAALRLLWWLGERSARMFEAFSAARGQDRTSGGEDRIDLPGFWNDALVVRRLRAIHLAIGLGTLAAMLLGAQIHIRPTAVAYVLYVLAWLLLVAGVVLLCVPARIPSEGPGRGPVDMRGIAALRRGAVGLTVLTLAYTVVPLEPEPPREGFPGYGGSLTALVAVQGGLLVALVVTTMRQRRHHGDSSWLSGLATPVLAAAAVATGYGFSAALVYRVADFLDRGEIPNRARPSPIGAPPLEPPVTYRWAALAGLVTVLVVAGALLWRIAVTRRRRRRLADEIVRRDFPDPPPEALSRRTDAREAVARSALAEQMGPVFVTFLVVSLLGIAAVTLDLLGIGPTWLSDQSAHVDGIVTTDLALLTDVGIYVIGLVALGILVIALFSYRSEETRRTIAVIWDLGTFWPRTVHPFAPPCYAERAVPELAKRIMTLTSRGGVILSGHSHGSVLATAALLQLPAEVLPRVALLTHGSPLHRLYAQLCPAYFGDWVLEEVGDRIGWRWVNLWRDTDPIGGPIFSAHWPGQPPRIRGSAGAVDRRLRDPRAVTVPPGDTVPPPIERHWPYHTDPAYEAAVRELAGRLDPDLRLPSRR</sequence>
<keyword evidence="1" id="KW-1133">Transmembrane helix</keyword>
<feature type="transmembrane region" description="Helical" evidence="1">
    <location>
        <begin position="230"/>
        <end position="249"/>
    </location>
</feature>
<dbReference type="RefSeq" id="WP_204036223.1">
    <property type="nucleotide sequence ID" value="NZ_BOPC01000053.1"/>
</dbReference>
<gene>
    <name evidence="2" type="ORF">Vqi01_38740</name>
</gene>
<keyword evidence="1" id="KW-0812">Transmembrane</keyword>
<feature type="transmembrane region" description="Helical" evidence="1">
    <location>
        <begin position="80"/>
        <end position="101"/>
    </location>
</feature>
<evidence type="ECO:0008006" key="4">
    <source>
        <dbReference type="Google" id="ProtNLM"/>
    </source>
</evidence>
<evidence type="ECO:0000313" key="2">
    <source>
        <dbReference type="EMBL" id="GIJ28712.1"/>
    </source>
</evidence>
<feature type="transmembrane region" description="Helical" evidence="1">
    <location>
        <begin position="364"/>
        <end position="390"/>
    </location>
</feature>
<feature type="transmembrane region" description="Helical" evidence="1">
    <location>
        <begin position="157"/>
        <end position="184"/>
    </location>
</feature>
<feature type="transmembrane region" description="Helical" evidence="1">
    <location>
        <begin position="534"/>
        <end position="558"/>
    </location>
</feature>
<feature type="transmembrane region" description="Helical" evidence="1">
    <location>
        <begin position="492"/>
        <end position="514"/>
    </location>
</feature>
<name>A0ABQ4JF12_9ACTN</name>
<dbReference type="SUPFAM" id="SSF53474">
    <property type="entry name" value="alpha/beta-Hydrolases"/>
    <property type="match status" value="1"/>
</dbReference>
<comment type="caution">
    <text evidence="2">The sequence shown here is derived from an EMBL/GenBank/DDBJ whole genome shotgun (WGS) entry which is preliminary data.</text>
</comment>
<dbReference type="EMBL" id="BOPC01000053">
    <property type="protein sequence ID" value="GIJ28712.1"/>
    <property type="molecule type" value="Genomic_DNA"/>
</dbReference>
<accession>A0ABQ4JF12</accession>
<organism evidence="2 3">
    <name type="scientific">Micromonospora qiuiae</name>
    <dbReference type="NCBI Taxonomy" id="502268"/>
    <lineage>
        <taxon>Bacteria</taxon>
        <taxon>Bacillati</taxon>
        <taxon>Actinomycetota</taxon>
        <taxon>Actinomycetes</taxon>
        <taxon>Micromonosporales</taxon>
        <taxon>Micromonosporaceae</taxon>
        <taxon>Micromonospora</taxon>
    </lineage>
</organism>
<feature type="transmembrane region" description="Helical" evidence="1">
    <location>
        <begin position="113"/>
        <end position="137"/>
    </location>
</feature>
<dbReference type="Proteomes" id="UP000653076">
    <property type="component" value="Unassembled WGS sequence"/>
</dbReference>
<feature type="transmembrane region" description="Helical" evidence="1">
    <location>
        <begin position="423"/>
        <end position="444"/>
    </location>
</feature>
<dbReference type="InterPro" id="IPR029058">
    <property type="entry name" value="AB_hydrolase_fold"/>
</dbReference>
<reference evidence="2 3" key="1">
    <citation type="submission" date="2021-01" db="EMBL/GenBank/DDBJ databases">
        <title>Whole genome shotgun sequence of Verrucosispora qiuiae NBRC 106684.</title>
        <authorList>
            <person name="Komaki H."/>
            <person name="Tamura T."/>
        </authorList>
    </citation>
    <scope>NUCLEOTIDE SEQUENCE [LARGE SCALE GENOMIC DNA]</scope>
    <source>
        <strain evidence="2 3">NBRC 106684</strain>
    </source>
</reference>